<evidence type="ECO:0000256" key="2">
    <source>
        <dbReference type="ARBA" id="ARBA00009843"/>
    </source>
</evidence>
<feature type="transmembrane region" description="Helical" evidence="8">
    <location>
        <begin position="369"/>
        <end position="386"/>
    </location>
</feature>
<comment type="similarity">
    <text evidence="2">Belongs to the CitM (TC 2.A.11) transporter family.</text>
</comment>
<dbReference type="InterPro" id="IPR000802">
    <property type="entry name" value="Arsenical_pump_ArsB"/>
</dbReference>
<evidence type="ECO:0000259" key="9">
    <source>
        <dbReference type="Pfam" id="PF03600"/>
    </source>
</evidence>
<evidence type="ECO:0000256" key="4">
    <source>
        <dbReference type="ARBA" id="ARBA00022475"/>
    </source>
</evidence>
<accession>A0A560GYH2</accession>
<dbReference type="Proteomes" id="UP000315751">
    <property type="component" value="Unassembled WGS sequence"/>
</dbReference>
<feature type="domain" description="Citrate transporter-like" evidence="9">
    <location>
        <begin position="29"/>
        <end position="356"/>
    </location>
</feature>
<sequence>MPAVTLVEGGIWTVAAVTTGGVIVRPWRLPEAVWAMAGAATLVATALVPWRQAWGAVAEGSDLYLFLIGMMMLAELARQEGLFDWLAAIAVNRAGGSGGRLFTQMFLIGVAVTAFLSNDATAVVLTPAVYAAVRAAGATPAPYLFACAFVANAASFLLPISNPSNLVMYGGHLPPLTDWLGRFALPSTLAIGATFLALFLSQRRALSAPIARRIPVPTLARGGRLAAYALAVAAVTLVAASTAGRPLGGPTFGVAALAAALLCAVERRSLPRLLGHLSWSTLPLVAGLFIMVRALGQTSVVDRLAERLGQAGGAGLLDGGQMGVGLVVAVLCNLINNLPAGLLANSVVALAAPPAATVGAMLIGLNLGPNLSVTGSLATLLWLAALRREGEEISAWRFMRLGAVVTLPALLLALAALSLGARL</sequence>
<organism evidence="10 11">
    <name type="scientific">Nitrospirillum amazonense</name>
    <dbReference type="NCBI Taxonomy" id="28077"/>
    <lineage>
        <taxon>Bacteria</taxon>
        <taxon>Pseudomonadati</taxon>
        <taxon>Pseudomonadota</taxon>
        <taxon>Alphaproteobacteria</taxon>
        <taxon>Rhodospirillales</taxon>
        <taxon>Azospirillaceae</taxon>
        <taxon>Nitrospirillum</taxon>
    </lineage>
</organism>
<gene>
    <name evidence="10" type="ORF">FBZ90_11180</name>
</gene>
<dbReference type="CDD" id="cd01118">
    <property type="entry name" value="ArsB_permease"/>
    <property type="match status" value="1"/>
</dbReference>
<evidence type="ECO:0000313" key="10">
    <source>
        <dbReference type="EMBL" id="TWB39085.1"/>
    </source>
</evidence>
<evidence type="ECO:0000313" key="11">
    <source>
        <dbReference type="Proteomes" id="UP000315751"/>
    </source>
</evidence>
<evidence type="ECO:0000256" key="7">
    <source>
        <dbReference type="ARBA" id="ARBA00023136"/>
    </source>
</evidence>
<evidence type="ECO:0000256" key="5">
    <source>
        <dbReference type="ARBA" id="ARBA00022692"/>
    </source>
</evidence>
<feature type="transmembrane region" description="Helical" evidence="8">
    <location>
        <begin position="398"/>
        <end position="421"/>
    </location>
</feature>
<feature type="transmembrane region" description="Helical" evidence="8">
    <location>
        <begin position="32"/>
        <end position="50"/>
    </location>
</feature>
<name>A0A560GYH2_9PROT</name>
<dbReference type="EMBL" id="VITR01000011">
    <property type="protein sequence ID" value="TWB39085.1"/>
    <property type="molecule type" value="Genomic_DNA"/>
</dbReference>
<feature type="transmembrane region" description="Helical" evidence="8">
    <location>
        <begin position="277"/>
        <end position="296"/>
    </location>
</feature>
<keyword evidence="5 8" id="KW-0812">Transmembrane</keyword>
<keyword evidence="6 8" id="KW-1133">Transmembrane helix</keyword>
<feature type="transmembrane region" description="Helical" evidence="8">
    <location>
        <begin position="143"/>
        <end position="160"/>
    </location>
</feature>
<feature type="transmembrane region" description="Helical" evidence="8">
    <location>
        <begin position="247"/>
        <end position="265"/>
    </location>
</feature>
<comment type="subcellular location">
    <subcellularLocation>
        <location evidence="1">Cell membrane</location>
        <topology evidence="1">Multi-pass membrane protein</topology>
    </subcellularLocation>
</comment>
<dbReference type="Pfam" id="PF03600">
    <property type="entry name" value="CitMHS"/>
    <property type="match status" value="1"/>
</dbReference>
<dbReference type="PANTHER" id="PTHR43302">
    <property type="entry name" value="TRANSPORTER ARSB-RELATED"/>
    <property type="match status" value="1"/>
</dbReference>
<keyword evidence="11" id="KW-1185">Reference proteome</keyword>
<keyword evidence="7 8" id="KW-0472">Membrane</keyword>
<dbReference type="GO" id="GO:0005886">
    <property type="term" value="C:plasma membrane"/>
    <property type="evidence" value="ECO:0007669"/>
    <property type="project" value="UniProtKB-SubCell"/>
</dbReference>
<dbReference type="InterPro" id="IPR004680">
    <property type="entry name" value="Cit_transptr-like_dom"/>
</dbReference>
<evidence type="ECO:0000256" key="1">
    <source>
        <dbReference type="ARBA" id="ARBA00004651"/>
    </source>
</evidence>
<feature type="transmembrane region" description="Helical" evidence="8">
    <location>
        <begin position="106"/>
        <end position="131"/>
    </location>
</feature>
<dbReference type="GO" id="GO:0015105">
    <property type="term" value="F:arsenite transmembrane transporter activity"/>
    <property type="evidence" value="ECO:0007669"/>
    <property type="project" value="InterPro"/>
</dbReference>
<proteinExistence type="inferred from homology"/>
<protein>
    <submittedName>
        <fullName evidence="10">Arsenite efflux membrane protein ArsB</fullName>
    </submittedName>
</protein>
<dbReference type="RefSeq" id="WP_211102156.1">
    <property type="nucleotide sequence ID" value="NZ_VITR01000011.1"/>
</dbReference>
<evidence type="ECO:0000256" key="6">
    <source>
        <dbReference type="ARBA" id="ARBA00022989"/>
    </source>
</evidence>
<dbReference type="PRINTS" id="PR00758">
    <property type="entry name" value="ARSENICPUMP"/>
</dbReference>
<evidence type="ECO:0000256" key="8">
    <source>
        <dbReference type="SAM" id="Phobius"/>
    </source>
</evidence>
<keyword evidence="3" id="KW-0813">Transport</keyword>
<dbReference type="AlphaFoldDB" id="A0A560GYH2"/>
<evidence type="ECO:0000256" key="3">
    <source>
        <dbReference type="ARBA" id="ARBA00022448"/>
    </source>
</evidence>
<feature type="transmembrane region" description="Helical" evidence="8">
    <location>
        <begin position="180"/>
        <end position="201"/>
    </location>
</feature>
<keyword evidence="4" id="KW-1003">Cell membrane</keyword>
<dbReference type="PANTHER" id="PTHR43302:SF5">
    <property type="entry name" value="TRANSPORTER ARSB-RELATED"/>
    <property type="match status" value="1"/>
</dbReference>
<comment type="caution">
    <text evidence="10">The sequence shown here is derived from an EMBL/GenBank/DDBJ whole genome shotgun (WGS) entry which is preliminary data.</text>
</comment>
<feature type="transmembrane region" description="Helical" evidence="8">
    <location>
        <begin position="222"/>
        <end position="241"/>
    </location>
</feature>
<reference evidence="10 11" key="1">
    <citation type="submission" date="2019-06" db="EMBL/GenBank/DDBJ databases">
        <title>Genomic Encyclopedia of Type Strains, Phase IV (KMG-V): Genome sequencing to study the core and pangenomes of soil and plant-associated prokaryotes.</title>
        <authorList>
            <person name="Whitman W."/>
        </authorList>
    </citation>
    <scope>NUCLEOTIDE SEQUENCE [LARGE SCALE GENOMIC DNA]</scope>
    <source>
        <strain evidence="10 11">BR 11622</strain>
    </source>
</reference>